<reference evidence="1" key="1">
    <citation type="journal article" date="2014" name="Int. J. Syst. Evol. Microbiol.">
        <title>Complete genome sequence of Corynebacterium casei LMG S-19264T (=DSM 44701T), isolated from a smear-ripened cheese.</title>
        <authorList>
            <consortium name="US DOE Joint Genome Institute (JGI-PGF)"/>
            <person name="Walter F."/>
            <person name="Albersmeier A."/>
            <person name="Kalinowski J."/>
            <person name="Ruckert C."/>
        </authorList>
    </citation>
    <scope>NUCLEOTIDE SEQUENCE</scope>
    <source>
        <strain evidence="1">JCM 4834</strain>
    </source>
</reference>
<dbReference type="RefSeq" id="WP_229886934.1">
    <property type="nucleotide sequence ID" value="NZ_BMVX01000043.1"/>
</dbReference>
<reference evidence="1" key="2">
    <citation type="submission" date="2020-09" db="EMBL/GenBank/DDBJ databases">
        <authorList>
            <person name="Sun Q."/>
            <person name="Ohkuma M."/>
        </authorList>
    </citation>
    <scope>NUCLEOTIDE SEQUENCE</scope>
    <source>
        <strain evidence="1">JCM 4834</strain>
    </source>
</reference>
<protein>
    <submittedName>
        <fullName evidence="1">Uncharacterized protein</fullName>
    </submittedName>
</protein>
<evidence type="ECO:0000313" key="2">
    <source>
        <dbReference type="Proteomes" id="UP000634660"/>
    </source>
</evidence>
<proteinExistence type="predicted"/>
<comment type="caution">
    <text evidence="1">The sequence shown here is derived from an EMBL/GenBank/DDBJ whole genome shotgun (WGS) entry which is preliminary data.</text>
</comment>
<organism evidence="1 2">
    <name type="scientific">Streptomyces subrutilus</name>
    <dbReference type="NCBI Taxonomy" id="36818"/>
    <lineage>
        <taxon>Bacteria</taxon>
        <taxon>Bacillati</taxon>
        <taxon>Actinomycetota</taxon>
        <taxon>Actinomycetes</taxon>
        <taxon>Kitasatosporales</taxon>
        <taxon>Streptomycetaceae</taxon>
        <taxon>Streptomyces</taxon>
    </lineage>
</organism>
<dbReference type="EMBL" id="BMVX01000043">
    <property type="protein sequence ID" value="GGZ96953.1"/>
    <property type="molecule type" value="Genomic_DNA"/>
</dbReference>
<name>A0A918VGZ7_9ACTN</name>
<dbReference type="AlphaFoldDB" id="A0A918VGZ7"/>
<gene>
    <name evidence="1" type="ORF">GCM10010371_66100</name>
</gene>
<evidence type="ECO:0000313" key="1">
    <source>
        <dbReference type="EMBL" id="GGZ96953.1"/>
    </source>
</evidence>
<accession>A0A918VGZ7</accession>
<dbReference type="Proteomes" id="UP000634660">
    <property type="component" value="Unassembled WGS sequence"/>
</dbReference>
<sequence length="149" mass="17402">MTCFLTNRAHVHDARLPLRRRHSALRNCITLFAPYGFRATYHHLTLSAAIPWRLEADPDALVWAVEELHGARVLWLARAEEYAAQRRADKQAGRRAVPNPRPWWLRSRWDGPDRVWHQDPFRHPPLRLSEYFRRQNAILGGAELSGLRG</sequence>